<dbReference type="InterPro" id="IPR036034">
    <property type="entry name" value="PDZ_sf"/>
</dbReference>
<dbReference type="SMART" id="SM00245">
    <property type="entry name" value="TSPc"/>
    <property type="match status" value="1"/>
</dbReference>
<feature type="domain" description="PDZ" evidence="3">
    <location>
        <begin position="117"/>
        <end position="169"/>
    </location>
</feature>
<accession>A0A841HTH7</accession>
<dbReference type="InterPro" id="IPR029045">
    <property type="entry name" value="ClpP/crotonase-like_dom_sf"/>
</dbReference>
<gene>
    <name evidence="4" type="ORF">HNR42_000069</name>
</gene>
<dbReference type="SUPFAM" id="SSF52096">
    <property type="entry name" value="ClpP/crotonase"/>
    <property type="match status" value="1"/>
</dbReference>
<dbReference type="GO" id="GO:0007165">
    <property type="term" value="P:signal transduction"/>
    <property type="evidence" value="ECO:0007669"/>
    <property type="project" value="TreeGrafter"/>
</dbReference>
<dbReference type="SMART" id="SM00228">
    <property type="entry name" value="PDZ"/>
    <property type="match status" value="1"/>
</dbReference>
<dbReference type="SUPFAM" id="SSF50156">
    <property type="entry name" value="PDZ domain-like"/>
    <property type="match status" value="1"/>
</dbReference>
<dbReference type="Proteomes" id="UP000569951">
    <property type="component" value="Unassembled WGS sequence"/>
</dbReference>
<dbReference type="InterPro" id="IPR041489">
    <property type="entry name" value="PDZ_6"/>
</dbReference>
<dbReference type="CDD" id="cd07562">
    <property type="entry name" value="Peptidase_S41_TRI"/>
    <property type="match status" value="1"/>
</dbReference>
<dbReference type="PANTHER" id="PTHR32060:SF30">
    <property type="entry name" value="CARBOXY-TERMINAL PROCESSING PROTEASE CTPA"/>
    <property type="match status" value="1"/>
</dbReference>
<dbReference type="PROSITE" id="PS50106">
    <property type="entry name" value="PDZ"/>
    <property type="match status" value="1"/>
</dbReference>
<dbReference type="GO" id="GO:0006508">
    <property type="term" value="P:proteolysis"/>
    <property type="evidence" value="ECO:0007669"/>
    <property type="project" value="InterPro"/>
</dbReference>
<dbReference type="InterPro" id="IPR005151">
    <property type="entry name" value="Tail-specific_protease"/>
</dbReference>
<protein>
    <submittedName>
        <fullName evidence="4">C-terminal peptidase prc</fullName>
    </submittedName>
</protein>
<evidence type="ECO:0000313" key="5">
    <source>
        <dbReference type="Proteomes" id="UP000569951"/>
    </source>
</evidence>
<evidence type="ECO:0000259" key="3">
    <source>
        <dbReference type="PROSITE" id="PS50106"/>
    </source>
</evidence>
<dbReference type="PANTHER" id="PTHR32060">
    <property type="entry name" value="TAIL-SPECIFIC PROTEASE"/>
    <property type="match status" value="1"/>
</dbReference>
<dbReference type="RefSeq" id="WP_183983351.1">
    <property type="nucleotide sequence ID" value="NZ_JACHHG010000001.1"/>
</dbReference>
<evidence type="ECO:0000256" key="1">
    <source>
        <dbReference type="SAM" id="MobiDB-lite"/>
    </source>
</evidence>
<dbReference type="AlphaFoldDB" id="A0A841HTH7"/>
<proteinExistence type="predicted"/>
<feature type="signal peptide" evidence="2">
    <location>
        <begin position="1"/>
        <end position="23"/>
    </location>
</feature>
<evidence type="ECO:0000256" key="2">
    <source>
        <dbReference type="SAM" id="SignalP"/>
    </source>
</evidence>
<keyword evidence="5" id="KW-1185">Reference proteome</keyword>
<organism evidence="4 5">
    <name type="scientific">Deinobacterium chartae</name>
    <dbReference type="NCBI Taxonomy" id="521158"/>
    <lineage>
        <taxon>Bacteria</taxon>
        <taxon>Thermotogati</taxon>
        <taxon>Deinococcota</taxon>
        <taxon>Deinococci</taxon>
        <taxon>Deinococcales</taxon>
        <taxon>Deinococcaceae</taxon>
        <taxon>Deinobacterium</taxon>
    </lineage>
</organism>
<dbReference type="EMBL" id="JACHHG010000001">
    <property type="protein sequence ID" value="MBB6096657.1"/>
    <property type="molecule type" value="Genomic_DNA"/>
</dbReference>
<dbReference type="Pfam" id="PF03572">
    <property type="entry name" value="Peptidase_S41"/>
    <property type="match status" value="1"/>
</dbReference>
<keyword evidence="2" id="KW-0732">Signal</keyword>
<sequence>MPRLPFSTVLVTSVLLVQGAALAQPGPDCPAPLPVVAQEPTSRRSVPERREVFAALTRAIETRYVYPDYGGLDWPATRREFAGRLETAPNDQAFWALMKELVLRLGDEHSEYLTPEEARLEDAGGSGRVGIGAMIDPDAQGRRVSRVLPSGPAERAGVRRGDLLIAVEGDRCMPPEQVQGLPGTTVHMTFRSPDGRERSLPLVREAAQDRYHPVARRLGQGGRIGYLELQTFTGNVADEVQLRLEELLGTALNGLIVDLRANAGGFAPQVRRVLGQFVTGAVARRVGRDGSAQEMVAIDGALRDRLEAVPLVLLIDHASASAAELFAGSLQQRGRARVVGTRSAANTEGVSAYDLPDGSRLWLADMDLYLLDGRRLGECGVQPDLEVDPDWTRIGSDQDPVILRAVELLESPASADGQGRKEAVASSGPGCP</sequence>
<dbReference type="GO" id="GO:0008236">
    <property type="term" value="F:serine-type peptidase activity"/>
    <property type="evidence" value="ECO:0007669"/>
    <property type="project" value="InterPro"/>
</dbReference>
<reference evidence="4 5" key="1">
    <citation type="submission" date="2020-08" db="EMBL/GenBank/DDBJ databases">
        <title>Genomic Encyclopedia of Type Strains, Phase IV (KMG-IV): sequencing the most valuable type-strain genomes for metagenomic binning, comparative biology and taxonomic classification.</title>
        <authorList>
            <person name="Goeker M."/>
        </authorList>
    </citation>
    <scope>NUCLEOTIDE SEQUENCE [LARGE SCALE GENOMIC DNA]</scope>
    <source>
        <strain evidence="4 5">DSM 21458</strain>
    </source>
</reference>
<name>A0A841HTH7_9DEIO</name>
<dbReference type="InterPro" id="IPR028204">
    <property type="entry name" value="Tricorn_C1"/>
</dbReference>
<dbReference type="Gene3D" id="3.30.750.44">
    <property type="match status" value="1"/>
</dbReference>
<evidence type="ECO:0000313" key="4">
    <source>
        <dbReference type="EMBL" id="MBB6096657.1"/>
    </source>
</evidence>
<feature type="chain" id="PRO_5032382637" evidence="2">
    <location>
        <begin position="24"/>
        <end position="432"/>
    </location>
</feature>
<dbReference type="Pfam" id="PF14684">
    <property type="entry name" value="Tricorn_C1"/>
    <property type="match status" value="1"/>
</dbReference>
<feature type="region of interest" description="Disordered" evidence="1">
    <location>
        <begin position="413"/>
        <end position="432"/>
    </location>
</feature>
<comment type="caution">
    <text evidence="4">The sequence shown here is derived from an EMBL/GenBank/DDBJ whole genome shotgun (WGS) entry which is preliminary data.</text>
</comment>
<dbReference type="GO" id="GO:0030288">
    <property type="term" value="C:outer membrane-bounded periplasmic space"/>
    <property type="evidence" value="ECO:0007669"/>
    <property type="project" value="TreeGrafter"/>
</dbReference>
<dbReference type="Gene3D" id="2.30.42.10">
    <property type="match status" value="1"/>
</dbReference>
<dbReference type="InterPro" id="IPR001478">
    <property type="entry name" value="PDZ"/>
</dbReference>
<dbReference type="GO" id="GO:0004175">
    <property type="term" value="F:endopeptidase activity"/>
    <property type="evidence" value="ECO:0007669"/>
    <property type="project" value="TreeGrafter"/>
</dbReference>
<dbReference type="Gene3D" id="3.90.226.10">
    <property type="entry name" value="2-enoyl-CoA Hydratase, Chain A, domain 1"/>
    <property type="match status" value="1"/>
</dbReference>
<dbReference type="Pfam" id="PF17820">
    <property type="entry name" value="PDZ_6"/>
    <property type="match status" value="1"/>
</dbReference>